<sequence length="113" mass="12438">MIHQSKMRQPTVKRFIMTDQSDVQHLKSAKGILSWSPEVSLSWDRSIFSWSPETPLPLDSAPAGHLLEWASFERNAGIGSTLPKSIKDSKTTVLGSSGGYPTPILTLLSSSWI</sequence>
<evidence type="ECO:0000313" key="2">
    <source>
        <dbReference type="Proteomes" id="UP000828941"/>
    </source>
</evidence>
<reference evidence="1 2" key="1">
    <citation type="journal article" date="2022" name="DNA Res.">
        <title>Chromosomal-level genome assembly of the orchid tree Bauhinia variegata (Leguminosae; Cercidoideae) supports the allotetraploid origin hypothesis of Bauhinia.</title>
        <authorList>
            <person name="Zhong Y."/>
            <person name="Chen Y."/>
            <person name="Zheng D."/>
            <person name="Pang J."/>
            <person name="Liu Y."/>
            <person name="Luo S."/>
            <person name="Meng S."/>
            <person name="Qian L."/>
            <person name="Wei D."/>
            <person name="Dai S."/>
            <person name="Zhou R."/>
        </authorList>
    </citation>
    <scope>NUCLEOTIDE SEQUENCE [LARGE SCALE GENOMIC DNA]</scope>
    <source>
        <strain evidence="1">BV-YZ2020</strain>
    </source>
</reference>
<organism evidence="1 2">
    <name type="scientific">Bauhinia variegata</name>
    <name type="common">Purple orchid tree</name>
    <name type="synonym">Phanera variegata</name>
    <dbReference type="NCBI Taxonomy" id="167791"/>
    <lineage>
        <taxon>Eukaryota</taxon>
        <taxon>Viridiplantae</taxon>
        <taxon>Streptophyta</taxon>
        <taxon>Embryophyta</taxon>
        <taxon>Tracheophyta</taxon>
        <taxon>Spermatophyta</taxon>
        <taxon>Magnoliopsida</taxon>
        <taxon>eudicotyledons</taxon>
        <taxon>Gunneridae</taxon>
        <taxon>Pentapetalae</taxon>
        <taxon>rosids</taxon>
        <taxon>fabids</taxon>
        <taxon>Fabales</taxon>
        <taxon>Fabaceae</taxon>
        <taxon>Cercidoideae</taxon>
        <taxon>Cercideae</taxon>
        <taxon>Bauhiniinae</taxon>
        <taxon>Bauhinia</taxon>
    </lineage>
</organism>
<proteinExistence type="predicted"/>
<comment type="caution">
    <text evidence="1">The sequence shown here is derived from an EMBL/GenBank/DDBJ whole genome shotgun (WGS) entry which is preliminary data.</text>
</comment>
<keyword evidence="2" id="KW-1185">Reference proteome</keyword>
<evidence type="ECO:0000313" key="1">
    <source>
        <dbReference type="EMBL" id="KAI4317258.1"/>
    </source>
</evidence>
<accession>A0ACB9M010</accession>
<dbReference type="EMBL" id="CM039435">
    <property type="protein sequence ID" value="KAI4317258.1"/>
    <property type="molecule type" value="Genomic_DNA"/>
</dbReference>
<protein>
    <submittedName>
        <fullName evidence="1">Uncharacterized protein</fullName>
    </submittedName>
</protein>
<name>A0ACB9M010_BAUVA</name>
<gene>
    <name evidence="1" type="ORF">L6164_025144</name>
</gene>
<dbReference type="Proteomes" id="UP000828941">
    <property type="component" value="Chromosome 10"/>
</dbReference>